<dbReference type="GO" id="GO:0006281">
    <property type="term" value="P:DNA repair"/>
    <property type="evidence" value="ECO:0007669"/>
    <property type="project" value="UniProtKB-KW"/>
</dbReference>
<dbReference type="InterPro" id="IPR051536">
    <property type="entry name" value="UDG_Type-4/5"/>
</dbReference>
<dbReference type="SUPFAM" id="SSF52141">
    <property type="entry name" value="Uracil-DNA glycosylase-like"/>
    <property type="match status" value="1"/>
</dbReference>
<proteinExistence type="predicted"/>
<keyword evidence="5" id="KW-0408">Iron</keyword>
<keyword evidence="4" id="KW-0378">Hydrolase</keyword>
<dbReference type="GO" id="GO:0046872">
    <property type="term" value="F:metal ion binding"/>
    <property type="evidence" value="ECO:0007669"/>
    <property type="project" value="UniProtKB-KW"/>
</dbReference>
<keyword evidence="2" id="KW-0479">Metal-binding</keyword>
<keyword evidence="7" id="KW-0234">DNA repair</keyword>
<protein>
    <recommendedName>
        <fullName evidence="8">Uracil-DNA glycosylase-like domain-containing protein</fullName>
    </recommendedName>
</protein>
<evidence type="ECO:0000256" key="7">
    <source>
        <dbReference type="ARBA" id="ARBA00023204"/>
    </source>
</evidence>
<gene>
    <name evidence="9" type="ORF">COX33_00695</name>
</gene>
<sequence>MVKKEKLEKLNREIRNCKKCRLWKLRKNTVPGAGPVNAKIIILGMAPGVEEDKIGKPFIGRAGKFLDKLIKMAQLDRKKIYITSVMKCRPVSFSKKRKKT</sequence>
<evidence type="ECO:0000256" key="4">
    <source>
        <dbReference type="ARBA" id="ARBA00022801"/>
    </source>
</evidence>
<organism evidence="9 10">
    <name type="scientific">Candidatus Nealsonbacteria bacterium CG23_combo_of_CG06-09_8_20_14_all_36_125</name>
    <dbReference type="NCBI Taxonomy" id="1974719"/>
    <lineage>
        <taxon>Bacteria</taxon>
        <taxon>Candidatus Nealsoniibacteriota</taxon>
    </lineage>
</organism>
<dbReference type="PANTHER" id="PTHR33693">
    <property type="entry name" value="TYPE-5 URACIL-DNA GLYCOSYLASE"/>
    <property type="match status" value="1"/>
</dbReference>
<dbReference type="PANTHER" id="PTHR33693:SF1">
    <property type="entry name" value="TYPE-4 URACIL-DNA GLYCOSYLASE"/>
    <property type="match status" value="1"/>
</dbReference>
<evidence type="ECO:0000313" key="9">
    <source>
        <dbReference type="EMBL" id="PIP24659.1"/>
    </source>
</evidence>
<dbReference type="CDD" id="cd10030">
    <property type="entry name" value="UDG-F4_TTUDGA_SPO1dp_like"/>
    <property type="match status" value="1"/>
</dbReference>
<evidence type="ECO:0000259" key="8">
    <source>
        <dbReference type="Pfam" id="PF03167"/>
    </source>
</evidence>
<keyword evidence="6" id="KW-0411">Iron-sulfur</keyword>
<evidence type="ECO:0000256" key="5">
    <source>
        <dbReference type="ARBA" id="ARBA00023004"/>
    </source>
</evidence>
<evidence type="ECO:0000256" key="1">
    <source>
        <dbReference type="ARBA" id="ARBA00022485"/>
    </source>
</evidence>
<dbReference type="GO" id="GO:0097506">
    <property type="term" value="F:deaminated base DNA N-glycosylase activity"/>
    <property type="evidence" value="ECO:0007669"/>
    <property type="project" value="UniProtKB-ARBA"/>
</dbReference>
<evidence type="ECO:0000256" key="6">
    <source>
        <dbReference type="ARBA" id="ARBA00023014"/>
    </source>
</evidence>
<dbReference type="GO" id="GO:0051539">
    <property type="term" value="F:4 iron, 4 sulfur cluster binding"/>
    <property type="evidence" value="ECO:0007669"/>
    <property type="project" value="UniProtKB-KW"/>
</dbReference>
<dbReference type="Proteomes" id="UP000237258">
    <property type="component" value="Unassembled WGS sequence"/>
</dbReference>
<comment type="caution">
    <text evidence="9">The sequence shown here is derived from an EMBL/GenBank/DDBJ whole genome shotgun (WGS) entry which is preliminary data.</text>
</comment>
<reference evidence="9 10" key="1">
    <citation type="submission" date="2017-09" db="EMBL/GenBank/DDBJ databases">
        <title>Depth-based differentiation of microbial function through sediment-hosted aquifers and enrichment of novel symbionts in the deep terrestrial subsurface.</title>
        <authorList>
            <person name="Probst A.J."/>
            <person name="Ladd B."/>
            <person name="Jarett J.K."/>
            <person name="Geller-Mcgrath D.E."/>
            <person name="Sieber C.M."/>
            <person name="Emerson J.B."/>
            <person name="Anantharaman K."/>
            <person name="Thomas B.C."/>
            <person name="Malmstrom R."/>
            <person name="Stieglmeier M."/>
            <person name="Klingl A."/>
            <person name="Woyke T."/>
            <person name="Ryan C.M."/>
            <person name="Banfield J.F."/>
        </authorList>
    </citation>
    <scope>NUCLEOTIDE SEQUENCE [LARGE SCALE GENOMIC DNA]</scope>
    <source>
        <strain evidence="9">CG23_combo_of_CG06-09_8_20_14_all_36_125</strain>
    </source>
</reference>
<dbReference type="InterPro" id="IPR036895">
    <property type="entry name" value="Uracil-DNA_glycosylase-like_sf"/>
</dbReference>
<evidence type="ECO:0000313" key="10">
    <source>
        <dbReference type="Proteomes" id="UP000237258"/>
    </source>
</evidence>
<keyword evidence="3" id="KW-0227">DNA damage</keyword>
<dbReference type="AlphaFoldDB" id="A0A2G9YZN8"/>
<dbReference type="Pfam" id="PF03167">
    <property type="entry name" value="UDG"/>
    <property type="match status" value="1"/>
</dbReference>
<accession>A0A2G9YZN8</accession>
<dbReference type="Gene3D" id="3.40.470.10">
    <property type="entry name" value="Uracil-DNA glycosylase-like domain"/>
    <property type="match status" value="1"/>
</dbReference>
<dbReference type="InterPro" id="IPR005122">
    <property type="entry name" value="Uracil-DNA_glycosylase-like"/>
</dbReference>
<dbReference type="EMBL" id="PCRR01000017">
    <property type="protein sequence ID" value="PIP24659.1"/>
    <property type="molecule type" value="Genomic_DNA"/>
</dbReference>
<evidence type="ECO:0000256" key="2">
    <source>
        <dbReference type="ARBA" id="ARBA00022723"/>
    </source>
</evidence>
<keyword evidence="1" id="KW-0004">4Fe-4S</keyword>
<name>A0A2G9YZN8_9BACT</name>
<feature type="domain" description="Uracil-DNA glycosylase-like" evidence="8">
    <location>
        <begin position="31"/>
        <end position="98"/>
    </location>
</feature>
<evidence type="ECO:0000256" key="3">
    <source>
        <dbReference type="ARBA" id="ARBA00022763"/>
    </source>
</evidence>